<organism evidence="1 2">
    <name type="scientific">SAR324 cluster bacterium</name>
    <dbReference type="NCBI Taxonomy" id="2024889"/>
    <lineage>
        <taxon>Bacteria</taxon>
        <taxon>Deltaproteobacteria</taxon>
        <taxon>SAR324 cluster</taxon>
    </lineage>
</organism>
<dbReference type="EMBL" id="JAAZON010000294">
    <property type="protein sequence ID" value="NMC62843.1"/>
    <property type="molecule type" value="Genomic_DNA"/>
</dbReference>
<sequence length="522" mass="59866">MPKINVQIGSQITTGSEIVGNKMPGGHFYSQEALDLRRALLKIDGFLAKIESGTTINLSEVQRRELIEALSKVRNEHKGHLVLSKTHWLHDKHIRNAIDEAIETLKSGLSFEALRDYHGAPERRTDTIVKLYQVLFNEHRSDTQDLKLKSNRGQAKPSEMIGAMKVLDDLLDEIEHNPSYKPSSAEKNSIEKALGVIEKYYDHPYRRYRPDSWKDARTRARINEARKALMSDKAFSGLRGPLNDDAELRTQKILDVYTRLFNDNKDLLGKLKAPKTRGSVDKRAEVYDIFCRIGNFITKIESNNEVIPSGRTRSQLINALETARKHYETNRSVRQSIDNLLKDIKDGRSFDAFRGPQVDAGEKRSRRLVNLHSFLFRDCSQGSWPTSMIKNRGLANLNLDRIRVLKELDALISDLKKFDNSPRVDENLCYLPKQDRINSLKATINTLRRHYDGHLGTHERQGIKGKIFLPEKSDRVLDAKYRHLIDQALKTLESKDGFAIQRGPTISKAEHNTQRLVRLFKD</sequence>
<proteinExistence type="predicted"/>
<gene>
    <name evidence="1" type="ORF">GYA55_06700</name>
</gene>
<evidence type="ECO:0000313" key="2">
    <source>
        <dbReference type="Proteomes" id="UP000524246"/>
    </source>
</evidence>
<name>A0A7X9FR78_9DELT</name>
<accession>A0A7X9FR78</accession>
<feature type="non-terminal residue" evidence="1">
    <location>
        <position position="522"/>
    </location>
</feature>
<dbReference type="Proteomes" id="UP000524246">
    <property type="component" value="Unassembled WGS sequence"/>
</dbReference>
<reference evidence="1 2" key="1">
    <citation type="journal article" date="2020" name="Biotechnol. Biofuels">
        <title>New insights from the biogas microbiome by comprehensive genome-resolved metagenomics of nearly 1600 species originating from multiple anaerobic digesters.</title>
        <authorList>
            <person name="Campanaro S."/>
            <person name="Treu L."/>
            <person name="Rodriguez-R L.M."/>
            <person name="Kovalovszki A."/>
            <person name="Ziels R.M."/>
            <person name="Maus I."/>
            <person name="Zhu X."/>
            <person name="Kougias P.G."/>
            <person name="Basile A."/>
            <person name="Luo G."/>
            <person name="Schluter A."/>
            <person name="Konstantinidis K.T."/>
            <person name="Angelidaki I."/>
        </authorList>
    </citation>
    <scope>NUCLEOTIDE SEQUENCE [LARGE SCALE GENOMIC DNA]</scope>
    <source>
        <strain evidence="1">AS27yjCOA_65</strain>
    </source>
</reference>
<dbReference type="AlphaFoldDB" id="A0A7X9FR78"/>
<protein>
    <submittedName>
        <fullName evidence="1">Uncharacterized protein</fullName>
    </submittedName>
</protein>
<comment type="caution">
    <text evidence="1">The sequence shown here is derived from an EMBL/GenBank/DDBJ whole genome shotgun (WGS) entry which is preliminary data.</text>
</comment>
<evidence type="ECO:0000313" key="1">
    <source>
        <dbReference type="EMBL" id="NMC62843.1"/>
    </source>
</evidence>